<comment type="caution">
    <text evidence="5">The sequence shown here is derived from an EMBL/GenBank/DDBJ whole genome shotgun (WGS) entry which is preliminary data.</text>
</comment>
<reference evidence="5" key="1">
    <citation type="submission" date="2021-02" db="EMBL/GenBank/DDBJ databases">
        <authorList>
            <person name="Nowell W R."/>
        </authorList>
    </citation>
    <scope>NUCLEOTIDE SEQUENCE</scope>
</reference>
<dbReference type="PANTHER" id="PTHR13471:SF0">
    <property type="entry name" value="NUCLEAR EXOSOME REGULATOR NRDE2"/>
    <property type="match status" value="1"/>
</dbReference>
<accession>A0A813WSC4</accession>
<dbReference type="Proteomes" id="UP000663852">
    <property type="component" value="Unassembled WGS sequence"/>
</dbReference>
<dbReference type="Pfam" id="PF08424">
    <property type="entry name" value="NRDE-2"/>
    <property type="match status" value="1"/>
</dbReference>
<feature type="region of interest" description="Disordered" evidence="4">
    <location>
        <begin position="1"/>
        <end position="33"/>
    </location>
</feature>
<dbReference type="PANTHER" id="PTHR13471">
    <property type="entry name" value="TETRATRICOPEPTIDE-LIKE HELICAL"/>
    <property type="match status" value="1"/>
</dbReference>
<evidence type="ECO:0000256" key="3">
    <source>
        <dbReference type="ARBA" id="ARBA00023242"/>
    </source>
</evidence>
<dbReference type="AlphaFoldDB" id="A0A813WSC4"/>
<dbReference type="InterPro" id="IPR013633">
    <property type="entry name" value="NRDE-2"/>
</dbReference>
<dbReference type="EMBL" id="CAJNOJ010000023">
    <property type="protein sequence ID" value="CAF0856493.1"/>
    <property type="molecule type" value="Genomic_DNA"/>
</dbReference>
<dbReference type="GO" id="GO:0071013">
    <property type="term" value="C:catalytic step 2 spliceosome"/>
    <property type="evidence" value="ECO:0007669"/>
    <property type="project" value="TreeGrafter"/>
</dbReference>
<gene>
    <name evidence="5" type="ORF">EDS130_LOCUS7585</name>
</gene>
<dbReference type="GO" id="GO:0031048">
    <property type="term" value="P:regulatory ncRNA-mediated heterochromatin formation"/>
    <property type="evidence" value="ECO:0007669"/>
    <property type="project" value="TreeGrafter"/>
</dbReference>
<evidence type="ECO:0000313" key="6">
    <source>
        <dbReference type="Proteomes" id="UP000663852"/>
    </source>
</evidence>
<comment type="subcellular location">
    <subcellularLocation>
        <location evidence="1">Nucleus</location>
    </subcellularLocation>
</comment>
<proteinExistence type="inferred from homology"/>
<comment type="similarity">
    <text evidence="2">Belongs to the NRDE2 family.</text>
</comment>
<keyword evidence="3" id="KW-0539">Nucleus</keyword>
<evidence type="ECO:0000256" key="4">
    <source>
        <dbReference type="SAM" id="MobiDB-lite"/>
    </source>
</evidence>
<dbReference type="OrthoDB" id="297219at2759"/>
<evidence type="ECO:0000313" key="5">
    <source>
        <dbReference type="EMBL" id="CAF0856493.1"/>
    </source>
</evidence>
<feature type="compositionally biased region" description="Polar residues" evidence="4">
    <location>
        <begin position="22"/>
        <end position="33"/>
    </location>
</feature>
<protein>
    <submittedName>
        <fullName evidence="5">Uncharacterized protein</fullName>
    </submittedName>
</protein>
<organism evidence="5 6">
    <name type="scientific">Adineta ricciae</name>
    <name type="common">Rotifer</name>
    <dbReference type="NCBI Taxonomy" id="249248"/>
    <lineage>
        <taxon>Eukaryota</taxon>
        <taxon>Metazoa</taxon>
        <taxon>Spiralia</taxon>
        <taxon>Gnathifera</taxon>
        <taxon>Rotifera</taxon>
        <taxon>Eurotatoria</taxon>
        <taxon>Bdelloidea</taxon>
        <taxon>Adinetida</taxon>
        <taxon>Adinetidae</taxon>
        <taxon>Adineta</taxon>
    </lineage>
</organism>
<name>A0A813WSC4_ADIRI</name>
<evidence type="ECO:0000256" key="1">
    <source>
        <dbReference type="ARBA" id="ARBA00004123"/>
    </source>
</evidence>
<evidence type="ECO:0000256" key="2">
    <source>
        <dbReference type="ARBA" id="ARBA00009265"/>
    </source>
</evidence>
<dbReference type="GO" id="GO:1902369">
    <property type="term" value="P:negative regulation of RNA catabolic process"/>
    <property type="evidence" value="ECO:0007669"/>
    <property type="project" value="TreeGrafter"/>
</dbReference>
<sequence>MFKAYASSDSTAQDEEDKKPIVTSSNSNTINEKTWLENRSFTADLPIVSFHQPVTTSRPVVDTKPKTEEKKPIQPIVTKKAETQDEVFYVDRRRDRANITVQYTKGVPRYGNKFCNQRPLGSRIAKTNRKQRMVRYFHQKIEDPDSHSVDTFLNVDSHLKQLNITVREQPHSFDAWKELIDYQCFLLKSNGQQERLNALYSKQLAIAERALEQNSNRLQYRLLLLNLRTQSHLFSHEILLNDWKTLIKDCQKSSDDRTINETWSSYVQFLLNRIEIFSIEALDQAFVEYFSIYSYHIQTRSEKDRKFLINHMLDMFQIWTNVLHNAGYYQRAIGLYQTMIELHLDFTTEAKTEFSKRLESLEKTWNTNKARIEICSDSQIKLFDHFFPLQHSYFGEHIDIENTTSYIDNELSTLSAEENRLFDSTYQSWIPIERLRMDFYQQKLLNHGIHFHSQLIQSLTDSSQIDTELCNISFQQSIRPFLFELNDQRQFLLLIIYYLRFLNALPHLTILQEILVRLKISLSIHLQNHLFLENEFLSLYPLIHPITIVHTEEYFSYEYISKVYEQITSIPSLKSYKIEFILLYWYYLARNIVEVKQQNLSLSKTRLKSLQTIIKKYLSLEEYRTCLRLYTHYGHLEYDYFQRVNDSRRIFDLCFQTIRTNPTNFVSYESYLDLCHWLSTWLACEFNLNHLFDQMLKIVLENAKYNSFNKQISKDKLCSSIQFVLKKLFPNLEFNNIITLVIECLKNRKKVSKWDQTNEQDWSTYLRQHHSLAFELLFIFLNYSYLLNDPFEKIHHIILNSVIPLINEQYNKTNQTMIDSILLFYVTILWNELFTEHLLFNQCTQYLKEIIESLRYPSTILWKFVSIYTCLLPLYGSYVNEFEQMLTNYKSNKKSEDRLMTKMFVVEMNLIRHIKIQRANVVNKMFNSGYEHRVRHSIRQFIQEYPYFVHLWLFYEYFEKYSPDKTRVKAVLYDSMQNCPWNKTLYMKSMSNAISETEWKLFLNVMLKSNVHILFSLEEFDMLKELVEMKN</sequence>